<evidence type="ECO:0000313" key="1">
    <source>
        <dbReference type="EMBL" id="KAB3529512.1"/>
    </source>
</evidence>
<dbReference type="RefSeq" id="WP_151866041.1">
    <property type="nucleotide sequence ID" value="NZ_WBZB01000029.1"/>
</dbReference>
<reference evidence="1 2" key="1">
    <citation type="submission" date="2019-10" db="EMBL/GenBank/DDBJ databases">
        <title>Alkaliphilus serpentinus sp. nov. and Alkaliphilus pronyensis sp. nov., two novel anaerobic alkaliphilic species isolated from the serpentinized-hosted hydrothermal field of the Prony Bay (New Caledonia).</title>
        <authorList>
            <person name="Postec A."/>
        </authorList>
    </citation>
    <scope>NUCLEOTIDE SEQUENCE [LARGE SCALE GENOMIC DNA]</scope>
    <source>
        <strain evidence="1 2">LacT</strain>
    </source>
</reference>
<keyword evidence="2" id="KW-1185">Reference proteome</keyword>
<dbReference type="OrthoDB" id="3193769at2"/>
<proteinExistence type="predicted"/>
<dbReference type="Proteomes" id="UP000465601">
    <property type="component" value="Unassembled WGS sequence"/>
</dbReference>
<organism evidence="1 2">
    <name type="scientific">Alkaliphilus serpentinus</name>
    <dbReference type="NCBI Taxonomy" id="1482731"/>
    <lineage>
        <taxon>Bacteria</taxon>
        <taxon>Bacillati</taxon>
        <taxon>Bacillota</taxon>
        <taxon>Clostridia</taxon>
        <taxon>Peptostreptococcales</taxon>
        <taxon>Natronincolaceae</taxon>
        <taxon>Alkaliphilus</taxon>
    </lineage>
</organism>
<dbReference type="EMBL" id="WBZB01000029">
    <property type="protein sequence ID" value="KAB3529512.1"/>
    <property type="molecule type" value="Genomic_DNA"/>
</dbReference>
<accession>A0A833MDT6</accession>
<dbReference type="AlphaFoldDB" id="A0A833MDT6"/>
<dbReference type="Gene3D" id="1.10.10.10">
    <property type="entry name" value="Winged helix-like DNA-binding domain superfamily/Winged helix DNA-binding domain"/>
    <property type="match status" value="1"/>
</dbReference>
<name>A0A833MDT6_9FIRM</name>
<sequence>MTKYREILRLDSQGISQRGIAASCQCSRNTVATVLKRATECSISWPFQKDMSDSCYSSTS</sequence>
<comment type="caution">
    <text evidence="1">The sequence shown here is derived from an EMBL/GenBank/DDBJ whole genome shotgun (WGS) entry which is preliminary data.</text>
</comment>
<gene>
    <name evidence="1" type="ORF">F8153_09075</name>
</gene>
<protein>
    <submittedName>
        <fullName evidence="1">Helix-turn-helix domain-containing protein</fullName>
    </submittedName>
</protein>
<dbReference type="InterPro" id="IPR036388">
    <property type="entry name" value="WH-like_DNA-bd_sf"/>
</dbReference>
<evidence type="ECO:0000313" key="2">
    <source>
        <dbReference type="Proteomes" id="UP000465601"/>
    </source>
</evidence>